<keyword evidence="2" id="KW-0597">Phosphoprotein</keyword>
<dbReference type="GO" id="GO:0003677">
    <property type="term" value="F:DNA binding"/>
    <property type="evidence" value="ECO:0007669"/>
    <property type="project" value="InterPro"/>
</dbReference>
<dbReference type="Pfam" id="PF00072">
    <property type="entry name" value="Response_reg"/>
    <property type="match status" value="1"/>
</dbReference>
<dbReference type="Proteomes" id="UP000006296">
    <property type="component" value="Chromosome"/>
</dbReference>
<evidence type="ECO:0000256" key="2">
    <source>
        <dbReference type="PROSITE-ProRule" id="PRU00169"/>
    </source>
</evidence>
<reference evidence="6" key="1">
    <citation type="journal article" date="2012" name="Sci. Rep.">
        <title>Genomes of surface isolates of Alteromonas macleodii: the life of a widespread marine opportunistic copiotroph.</title>
        <authorList>
            <person name="Lopez-Perez M."/>
            <person name="Gonzaga A."/>
            <person name="Martin-Cuadrado A.B."/>
            <person name="Onyshchenko O."/>
            <person name="Ghavidel A."/>
            <person name="Ghai R."/>
            <person name="Rodriguez-Valera F."/>
        </authorList>
    </citation>
    <scope>NUCLEOTIDE SEQUENCE [LARGE SCALE GENOMIC DNA]</scope>
    <source>
        <strain evidence="6">English Channel 673</strain>
    </source>
</reference>
<name>A0AB33A144_ALTME</name>
<gene>
    <name evidence="5" type="ordered locus">AMEC673_13960</name>
</gene>
<evidence type="ECO:0000256" key="1">
    <source>
        <dbReference type="ARBA" id="ARBA00023012"/>
    </source>
</evidence>
<evidence type="ECO:0000313" key="6">
    <source>
        <dbReference type="Proteomes" id="UP000006296"/>
    </source>
</evidence>
<dbReference type="Pfam" id="PF04397">
    <property type="entry name" value="LytTR"/>
    <property type="match status" value="1"/>
</dbReference>
<dbReference type="PANTHER" id="PTHR37299">
    <property type="entry name" value="TRANSCRIPTIONAL REGULATOR-RELATED"/>
    <property type="match status" value="1"/>
</dbReference>
<dbReference type="Gene3D" id="2.40.50.1020">
    <property type="entry name" value="LytTr DNA-binding domain"/>
    <property type="match status" value="1"/>
</dbReference>
<evidence type="ECO:0000259" key="4">
    <source>
        <dbReference type="PROSITE" id="PS50930"/>
    </source>
</evidence>
<dbReference type="InterPro" id="IPR001789">
    <property type="entry name" value="Sig_transdc_resp-reg_receiver"/>
</dbReference>
<dbReference type="InterPro" id="IPR046947">
    <property type="entry name" value="LytR-like"/>
</dbReference>
<proteinExistence type="predicted"/>
<dbReference type="PROSITE" id="PS50110">
    <property type="entry name" value="RESPONSE_REGULATORY"/>
    <property type="match status" value="1"/>
</dbReference>
<dbReference type="SMART" id="SM00448">
    <property type="entry name" value="REC"/>
    <property type="match status" value="1"/>
</dbReference>
<dbReference type="PANTHER" id="PTHR37299:SF1">
    <property type="entry name" value="STAGE 0 SPORULATION PROTEIN A HOMOLOG"/>
    <property type="match status" value="1"/>
</dbReference>
<dbReference type="InterPro" id="IPR011006">
    <property type="entry name" value="CheY-like_superfamily"/>
</dbReference>
<feature type="modified residue" description="4-aspartylphosphate" evidence="2">
    <location>
        <position position="54"/>
    </location>
</feature>
<keyword evidence="1" id="KW-0902">Two-component regulatory system</keyword>
<dbReference type="EMBL" id="CP003844">
    <property type="protein sequence ID" value="AFT75476.1"/>
    <property type="molecule type" value="Genomic_DNA"/>
</dbReference>
<dbReference type="GO" id="GO:0000156">
    <property type="term" value="F:phosphorelay response regulator activity"/>
    <property type="evidence" value="ECO:0007669"/>
    <property type="project" value="InterPro"/>
</dbReference>
<dbReference type="Gene3D" id="3.40.50.2300">
    <property type="match status" value="1"/>
</dbReference>
<dbReference type="InterPro" id="IPR007492">
    <property type="entry name" value="LytTR_DNA-bd_dom"/>
</dbReference>
<organism evidence="5 6">
    <name type="scientific">Alteromonas macleodii (strain English Channel 673)</name>
    <dbReference type="NCBI Taxonomy" id="1004788"/>
    <lineage>
        <taxon>Bacteria</taxon>
        <taxon>Pseudomonadati</taxon>
        <taxon>Pseudomonadota</taxon>
        <taxon>Gammaproteobacteria</taxon>
        <taxon>Alteromonadales</taxon>
        <taxon>Alteromonadaceae</taxon>
        <taxon>Alteromonas/Salinimonas group</taxon>
        <taxon>Alteromonas</taxon>
    </lineage>
</organism>
<sequence length="230" mass="26304">MNITLVEDEPMVAKRLARFIDQCTDDKTTIHRFSNLDDAEEHLSNRDTDLLFLDLNLHGKDGFSLIHQQLAAPYHTVVVSANTDRALEAFELGVLDFIGKPFTQERISKAMERFSLHQFKGQCQRLSYRKNNVLCFLQVDDIQFIQAAGHYSEITTKDNQTILHDKHLDRLMQILPQGFMRVHRSYALPLNEVKHIEQHSGAKYIAHLYSGASVPVGRTKFNTLVDALGQ</sequence>
<feature type="domain" description="HTH LytTR-type" evidence="4">
    <location>
        <begin position="126"/>
        <end position="230"/>
    </location>
</feature>
<evidence type="ECO:0000259" key="3">
    <source>
        <dbReference type="PROSITE" id="PS50110"/>
    </source>
</evidence>
<dbReference type="AlphaFoldDB" id="A0AB33A144"/>
<feature type="domain" description="Response regulatory" evidence="3">
    <location>
        <begin position="2"/>
        <end position="115"/>
    </location>
</feature>
<dbReference type="SMART" id="SM00850">
    <property type="entry name" value="LytTR"/>
    <property type="match status" value="1"/>
</dbReference>
<accession>A0AB33A144</accession>
<protein>
    <submittedName>
        <fullName evidence="5">LytT family two-component response regulator</fullName>
    </submittedName>
</protein>
<dbReference type="KEGG" id="amg:AMEC673_13960"/>
<dbReference type="PROSITE" id="PS50930">
    <property type="entry name" value="HTH_LYTTR"/>
    <property type="match status" value="1"/>
</dbReference>
<evidence type="ECO:0000313" key="5">
    <source>
        <dbReference type="EMBL" id="AFT75476.1"/>
    </source>
</evidence>
<dbReference type="SUPFAM" id="SSF52172">
    <property type="entry name" value="CheY-like"/>
    <property type="match status" value="1"/>
</dbReference>